<dbReference type="SUPFAM" id="SSF51161">
    <property type="entry name" value="Trimeric LpxA-like enzymes"/>
    <property type="match status" value="1"/>
</dbReference>
<dbReference type="Pfam" id="PF06426">
    <property type="entry name" value="SATase_N"/>
    <property type="match status" value="1"/>
</dbReference>
<dbReference type="GO" id="GO:0006535">
    <property type="term" value="P:cysteine biosynthetic process from serine"/>
    <property type="evidence" value="ECO:0007669"/>
    <property type="project" value="InterPro"/>
</dbReference>
<keyword evidence="6 11" id="KW-0808">Transferase</keyword>
<sequence length="269" mass="28412">MSLAAPSRSRVSDLLWVRLCQEAEKILRSEPVLGGFVYASILAQPSLEAALLHRLAERLGTAAGGLSEQLLQKVVAGDNSFGHAVRLDLLAFLDRDPATSSALTPFLYFKGFQALQTHRIAHALWKAGRRDFALHLQDRASEVFQVDIHPAVPIGLGIFVDHATGISVGETATIGDNVSLLQGVVLGPSENDRAGRHPRIGNGVMIGAGARILGGITVGRCSRVGAGSVVVEDVPPNVTVAGIPARIVGNAGCAEPSRVMDQMFYDVGL</sequence>
<comment type="similarity">
    <text evidence="2">Belongs to the transferase hexapeptide repeat family.</text>
</comment>
<name>A0A7V7TZB4_9HYPH</name>
<evidence type="ECO:0000256" key="7">
    <source>
        <dbReference type="ARBA" id="ARBA00022737"/>
    </source>
</evidence>
<dbReference type="Gene3D" id="1.10.3130.10">
    <property type="entry name" value="serine acetyltransferase, domain 1"/>
    <property type="match status" value="1"/>
</dbReference>
<keyword evidence="5" id="KW-0028">Amino-acid biosynthesis</keyword>
<protein>
    <recommendedName>
        <fullName evidence="4">Serine acetyltransferase</fullName>
        <ecNumber evidence="3">2.3.1.30</ecNumber>
    </recommendedName>
</protein>
<dbReference type="CDD" id="cd03354">
    <property type="entry name" value="LbH_SAT"/>
    <property type="match status" value="1"/>
</dbReference>
<dbReference type="InterPro" id="IPR045304">
    <property type="entry name" value="LbH_SAT"/>
</dbReference>
<dbReference type="UniPathway" id="UPA00136">
    <property type="reaction ID" value="UER00199"/>
</dbReference>
<evidence type="ECO:0000313" key="12">
    <source>
        <dbReference type="Proteomes" id="UP000432089"/>
    </source>
</evidence>
<gene>
    <name evidence="11" type="ORF">F6X38_14590</name>
</gene>
<dbReference type="AlphaFoldDB" id="A0A7V7TZB4"/>
<evidence type="ECO:0000313" key="11">
    <source>
        <dbReference type="EMBL" id="KAB0679109.1"/>
    </source>
</evidence>
<dbReference type="SMART" id="SM00971">
    <property type="entry name" value="SATase_N"/>
    <property type="match status" value="1"/>
</dbReference>
<reference evidence="11 12" key="1">
    <citation type="submission" date="2019-09" db="EMBL/GenBank/DDBJ databases">
        <title>YIM 132180 draft genome.</title>
        <authorList>
            <person name="Zhang K."/>
        </authorList>
    </citation>
    <scope>NUCLEOTIDE SEQUENCE [LARGE SCALE GENOMIC DNA]</scope>
    <source>
        <strain evidence="11 12">YIM 132180</strain>
    </source>
</reference>
<comment type="catalytic activity">
    <reaction evidence="9">
        <text>L-serine + acetyl-CoA = O-acetyl-L-serine + CoA</text>
        <dbReference type="Rhea" id="RHEA:24560"/>
        <dbReference type="ChEBI" id="CHEBI:33384"/>
        <dbReference type="ChEBI" id="CHEBI:57287"/>
        <dbReference type="ChEBI" id="CHEBI:57288"/>
        <dbReference type="ChEBI" id="CHEBI:58340"/>
        <dbReference type="EC" id="2.3.1.30"/>
    </reaction>
</comment>
<dbReference type="Gene3D" id="2.160.10.10">
    <property type="entry name" value="Hexapeptide repeat proteins"/>
    <property type="match status" value="1"/>
</dbReference>
<evidence type="ECO:0000256" key="9">
    <source>
        <dbReference type="ARBA" id="ARBA00049486"/>
    </source>
</evidence>
<evidence type="ECO:0000256" key="6">
    <source>
        <dbReference type="ARBA" id="ARBA00022679"/>
    </source>
</evidence>
<comment type="pathway">
    <text evidence="1">Amino-acid biosynthesis; L-cysteine biosynthesis; L-cysteine from L-serine: step 1/2.</text>
</comment>
<dbReference type="FunFam" id="2.160.10.10:FF:000002">
    <property type="entry name" value="Serine acetyltransferase"/>
    <property type="match status" value="1"/>
</dbReference>
<dbReference type="InterPro" id="IPR001451">
    <property type="entry name" value="Hexapep"/>
</dbReference>
<dbReference type="RefSeq" id="WP_150970771.1">
    <property type="nucleotide sequence ID" value="NZ_VZDO01000011.1"/>
</dbReference>
<dbReference type="InterPro" id="IPR018357">
    <property type="entry name" value="Hexapep_transf_CS"/>
</dbReference>
<dbReference type="GO" id="GO:0005737">
    <property type="term" value="C:cytoplasm"/>
    <property type="evidence" value="ECO:0007669"/>
    <property type="project" value="InterPro"/>
</dbReference>
<dbReference type="GO" id="GO:0009001">
    <property type="term" value="F:serine O-acetyltransferase activity"/>
    <property type="evidence" value="ECO:0007669"/>
    <property type="project" value="UniProtKB-EC"/>
</dbReference>
<evidence type="ECO:0000256" key="8">
    <source>
        <dbReference type="ARBA" id="ARBA00023315"/>
    </source>
</evidence>
<dbReference type="EMBL" id="VZDO01000011">
    <property type="protein sequence ID" value="KAB0679109.1"/>
    <property type="molecule type" value="Genomic_DNA"/>
</dbReference>
<dbReference type="EC" id="2.3.1.30" evidence="3"/>
<accession>A0A7V7TZB4</accession>
<evidence type="ECO:0000256" key="4">
    <source>
        <dbReference type="ARBA" id="ARBA00018522"/>
    </source>
</evidence>
<dbReference type="Pfam" id="PF00132">
    <property type="entry name" value="Hexapep"/>
    <property type="match status" value="1"/>
</dbReference>
<dbReference type="PANTHER" id="PTHR42811">
    <property type="entry name" value="SERINE ACETYLTRANSFERASE"/>
    <property type="match status" value="1"/>
</dbReference>
<dbReference type="InterPro" id="IPR053376">
    <property type="entry name" value="Serine_acetyltransferase"/>
</dbReference>
<dbReference type="InterPro" id="IPR042122">
    <property type="entry name" value="Ser_AcTrfase_N_sf"/>
</dbReference>
<keyword evidence="8" id="KW-0012">Acyltransferase</keyword>
<dbReference type="InterPro" id="IPR011004">
    <property type="entry name" value="Trimer_LpxA-like_sf"/>
</dbReference>
<dbReference type="PROSITE" id="PS00101">
    <property type="entry name" value="HEXAPEP_TRANSFERASES"/>
    <property type="match status" value="1"/>
</dbReference>
<dbReference type="Proteomes" id="UP000432089">
    <property type="component" value="Unassembled WGS sequence"/>
</dbReference>
<dbReference type="InterPro" id="IPR010493">
    <property type="entry name" value="Ser_AcTrfase_N"/>
</dbReference>
<evidence type="ECO:0000256" key="3">
    <source>
        <dbReference type="ARBA" id="ARBA00013266"/>
    </source>
</evidence>
<proteinExistence type="inferred from homology"/>
<dbReference type="NCBIfam" id="NF041874">
    <property type="entry name" value="EPS_EpsC"/>
    <property type="match status" value="1"/>
</dbReference>
<evidence type="ECO:0000256" key="5">
    <source>
        <dbReference type="ARBA" id="ARBA00022605"/>
    </source>
</evidence>
<feature type="domain" description="Serine acetyltransferase N-terminal" evidence="10">
    <location>
        <begin position="15"/>
        <end position="117"/>
    </location>
</feature>
<keyword evidence="7" id="KW-0677">Repeat</keyword>
<keyword evidence="12" id="KW-1185">Reference proteome</keyword>
<evidence type="ECO:0000256" key="1">
    <source>
        <dbReference type="ARBA" id="ARBA00004876"/>
    </source>
</evidence>
<comment type="caution">
    <text evidence="11">The sequence shown here is derived from an EMBL/GenBank/DDBJ whole genome shotgun (WGS) entry which is preliminary data.</text>
</comment>
<organism evidence="11 12">
    <name type="scientific">Plantimonas leprariae</name>
    <dbReference type="NCBI Taxonomy" id="2615207"/>
    <lineage>
        <taxon>Bacteria</taxon>
        <taxon>Pseudomonadati</taxon>
        <taxon>Pseudomonadota</taxon>
        <taxon>Alphaproteobacteria</taxon>
        <taxon>Hyphomicrobiales</taxon>
        <taxon>Aurantimonadaceae</taxon>
        <taxon>Plantimonas</taxon>
    </lineage>
</organism>
<evidence type="ECO:0000259" key="10">
    <source>
        <dbReference type="SMART" id="SM00971"/>
    </source>
</evidence>
<evidence type="ECO:0000256" key="2">
    <source>
        <dbReference type="ARBA" id="ARBA00007274"/>
    </source>
</evidence>